<proteinExistence type="predicted"/>
<dbReference type="Proteomes" id="UP001055712">
    <property type="component" value="Unassembled WGS sequence"/>
</dbReference>
<evidence type="ECO:0000313" key="4">
    <source>
        <dbReference type="Proteomes" id="UP001055712"/>
    </source>
</evidence>
<sequence length="1016" mass="104260">MPFTRSQAAALTQAKRGGLFVRRLTSEEEANAQTPRARRAAAAPKAAHPEVDAPPSTGRRLGIASALTAASAGAIVLHLLLATLAPASTGRIGGQVIARWHTRQSAWPQHTATSGSATTLAGNTLLADLQADLPAAADMQRAAENWQLEAEAQAAANSISKQKLVVCTTAANDNEQHLAACPVSANDSKQQLTECTTAANNSRQQLAACAAAANSNEQQLKAFAVISSQFEGQLAATVAEKQLCDAQLQACNSAVHDASLQLQTCSRDTDEMKQRLLEAAALEQQLVARSATVADQERRLAAVEGKASRAEQQCAAASAAQEQRHEEAMAACSTTVEQVTQQLSACAIEKLQLVRELGTCSSAAKDAAQQLSAAVEQAQQCSVEHAAAVLTASTSRERLEGSHSDLQACQLQLDRAAELSAAARAVPSCSERCGMDSSAAAAGLSLPAEAFRCLFALSQGLVWCAATALILASLASLRGESALHRLAAAQLELPAALGEAGKPAPDVRPPPRAMALVREEAERAEAALPGIQPSVSSGAHPCGDALVSVSSVAIGPAQLLQADRAAGAKAPQFAEASPSRPAVQPPLVLASMGGSSPNRTGSLGGEGGSPEPDTPLLRHLQGSKSQQQQRGKLPLCEDGAPESATDIQSSSSELELDAASREASSTSSASRLGVAVQPGSVAARVAEVEARALERTARRSLRYPSALQLSSASQLSAGSGPHVRAGDGSAARSWTNGGSEGQELFAGCGEESSLQDNPLYRSGTSSARGRSSVSEAEGPPTNPLFQLRAASSADEEAATGGDEEAPLERELTVQDNVLYSVAEAAAKQHMAAAVQLLVQQLQEEVDALRQQLASQAESAAAALDAAAVAAAAQERRAREQEAAAAESAAAAMRAQLAATQQRLAEAEAELAAAREEAAAALQQVAVLVARLDQLEVMSAFDASLAGRQVSLLSALLSSRSHEAEQLLRQLRQATRVAAGAAGAAGSGTRAAAAEPARGQTSGLEALGVGATWGDAA</sequence>
<feature type="region of interest" description="Disordered" evidence="2">
    <location>
        <begin position="27"/>
        <end position="58"/>
    </location>
</feature>
<evidence type="ECO:0000256" key="1">
    <source>
        <dbReference type="SAM" id="Coils"/>
    </source>
</evidence>
<reference evidence="3" key="2">
    <citation type="submission" date="2020-11" db="EMBL/GenBank/DDBJ databases">
        <authorList>
            <person name="Cecchin M."/>
            <person name="Marcolungo L."/>
            <person name="Rossato M."/>
            <person name="Girolomoni L."/>
            <person name="Cosentino E."/>
            <person name="Cuine S."/>
            <person name="Li-Beisson Y."/>
            <person name="Delledonne M."/>
            <person name="Ballottari M."/>
        </authorList>
    </citation>
    <scope>NUCLEOTIDE SEQUENCE</scope>
    <source>
        <strain evidence="3">211/11P</strain>
        <tissue evidence="3">Whole cell</tissue>
    </source>
</reference>
<dbReference type="AlphaFoldDB" id="A0A9D4YUC1"/>
<keyword evidence="4" id="KW-1185">Reference proteome</keyword>
<dbReference type="EMBL" id="SIDB01000011">
    <property type="protein sequence ID" value="KAI3426464.1"/>
    <property type="molecule type" value="Genomic_DNA"/>
</dbReference>
<feature type="coiled-coil region" evidence="1">
    <location>
        <begin position="882"/>
        <end position="930"/>
    </location>
</feature>
<feature type="compositionally biased region" description="Low complexity" evidence="2">
    <location>
        <begin position="618"/>
        <end position="633"/>
    </location>
</feature>
<feature type="coiled-coil region" evidence="1">
    <location>
        <begin position="831"/>
        <end position="858"/>
    </location>
</feature>
<feature type="compositionally biased region" description="Low complexity" evidence="2">
    <location>
        <begin position="31"/>
        <end position="46"/>
    </location>
</feature>
<reference evidence="3" key="1">
    <citation type="journal article" date="2019" name="Plant J.">
        <title>Chlorella vulgaris genome assembly and annotation reveals the molecular basis for metabolic acclimation to high light conditions.</title>
        <authorList>
            <person name="Cecchin M."/>
            <person name="Marcolungo L."/>
            <person name="Rossato M."/>
            <person name="Girolomoni L."/>
            <person name="Cosentino E."/>
            <person name="Cuine S."/>
            <person name="Li-Beisson Y."/>
            <person name="Delledonne M."/>
            <person name="Ballottari M."/>
        </authorList>
    </citation>
    <scope>NUCLEOTIDE SEQUENCE</scope>
    <source>
        <strain evidence="3">211/11P</strain>
    </source>
</reference>
<accession>A0A9D4YUC1</accession>
<feature type="compositionally biased region" description="Low complexity" evidence="2">
    <location>
        <begin position="661"/>
        <end position="670"/>
    </location>
</feature>
<keyword evidence="1" id="KW-0175">Coiled coil</keyword>
<feature type="compositionally biased region" description="Low complexity" evidence="2">
    <location>
        <begin position="710"/>
        <end position="720"/>
    </location>
</feature>
<comment type="caution">
    <text evidence="3">The sequence shown here is derived from an EMBL/GenBank/DDBJ whole genome shotgun (WGS) entry which is preliminary data.</text>
</comment>
<evidence type="ECO:0000313" key="3">
    <source>
        <dbReference type="EMBL" id="KAI3426464.1"/>
    </source>
</evidence>
<feature type="region of interest" description="Disordered" evidence="2">
    <location>
        <begin position="571"/>
        <end position="676"/>
    </location>
</feature>
<gene>
    <name evidence="3" type="ORF">D9Q98_008831</name>
</gene>
<feature type="region of interest" description="Disordered" evidence="2">
    <location>
        <begin position="710"/>
        <end position="784"/>
    </location>
</feature>
<organism evidence="3 4">
    <name type="scientific">Chlorella vulgaris</name>
    <name type="common">Green alga</name>
    <dbReference type="NCBI Taxonomy" id="3077"/>
    <lineage>
        <taxon>Eukaryota</taxon>
        <taxon>Viridiplantae</taxon>
        <taxon>Chlorophyta</taxon>
        <taxon>core chlorophytes</taxon>
        <taxon>Trebouxiophyceae</taxon>
        <taxon>Chlorellales</taxon>
        <taxon>Chlorellaceae</taxon>
        <taxon>Chlorella clade</taxon>
        <taxon>Chlorella</taxon>
    </lineage>
</organism>
<protein>
    <submittedName>
        <fullName evidence="3">Uncharacterized protein</fullName>
    </submittedName>
</protein>
<name>A0A9D4YUC1_CHLVU</name>
<evidence type="ECO:0000256" key="2">
    <source>
        <dbReference type="SAM" id="MobiDB-lite"/>
    </source>
</evidence>
<feature type="coiled-coil region" evidence="1">
    <location>
        <begin position="293"/>
        <end position="320"/>
    </location>
</feature>
<feature type="compositionally biased region" description="Low complexity" evidence="2">
    <location>
        <begin position="762"/>
        <end position="777"/>
    </location>
</feature>